<organism evidence="6 7">
    <name type="scientific">Desulfamplus magnetovallimortis</name>
    <dbReference type="NCBI Taxonomy" id="1246637"/>
    <lineage>
        <taxon>Bacteria</taxon>
        <taxon>Pseudomonadati</taxon>
        <taxon>Thermodesulfobacteriota</taxon>
        <taxon>Desulfobacteria</taxon>
        <taxon>Desulfobacterales</taxon>
        <taxon>Desulfobacteraceae</taxon>
        <taxon>Desulfamplus</taxon>
    </lineage>
</organism>
<dbReference type="PRINTS" id="PR00039">
    <property type="entry name" value="HTHLYSR"/>
</dbReference>
<protein>
    <submittedName>
        <fullName evidence="6">Putative Transcriptional regulator</fullName>
    </submittedName>
</protein>
<evidence type="ECO:0000313" key="7">
    <source>
        <dbReference type="Proteomes" id="UP000191931"/>
    </source>
</evidence>
<dbReference type="PROSITE" id="PS50931">
    <property type="entry name" value="HTH_LYSR"/>
    <property type="match status" value="1"/>
</dbReference>
<dbReference type="SUPFAM" id="SSF53850">
    <property type="entry name" value="Periplasmic binding protein-like II"/>
    <property type="match status" value="1"/>
</dbReference>
<keyword evidence="7" id="KW-1185">Reference proteome</keyword>
<dbReference type="Gene3D" id="3.40.190.290">
    <property type="match status" value="1"/>
</dbReference>
<dbReference type="EMBL" id="FWEV01000071">
    <property type="protein sequence ID" value="SLM28884.1"/>
    <property type="molecule type" value="Genomic_DNA"/>
</dbReference>
<dbReference type="GO" id="GO:0043565">
    <property type="term" value="F:sequence-specific DNA binding"/>
    <property type="evidence" value="ECO:0007669"/>
    <property type="project" value="TreeGrafter"/>
</dbReference>
<evidence type="ECO:0000256" key="3">
    <source>
        <dbReference type="ARBA" id="ARBA00023125"/>
    </source>
</evidence>
<evidence type="ECO:0000259" key="5">
    <source>
        <dbReference type="PROSITE" id="PS50931"/>
    </source>
</evidence>
<accession>A0A1W1H8X4</accession>
<evidence type="ECO:0000313" key="6">
    <source>
        <dbReference type="EMBL" id="SLM28884.1"/>
    </source>
</evidence>
<dbReference type="InterPro" id="IPR058163">
    <property type="entry name" value="LysR-type_TF_proteobact-type"/>
</dbReference>
<dbReference type="InterPro" id="IPR005119">
    <property type="entry name" value="LysR_subst-bd"/>
</dbReference>
<dbReference type="PANTHER" id="PTHR30537">
    <property type="entry name" value="HTH-TYPE TRANSCRIPTIONAL REGULATOR"/>
    <property type="match status" value="1"/>
</dbReference>
<dbReference type="SUPFAM" id="SSF46785">
    <property type="entry name" value="Winged helix' DNA-binding domain"/>
    <property type="match status" value="1"/>
</dbReference>
<name>A0A1W1H8X4_9BACT</name>
<dbReference type="Proteomes" id="UP000191931">
    <property type="component" value="Unassembled WGS sequence"/>
</dbReference>
<gene>
    <name evidence="6" type="ORF">MTBBW1_1620004</name>
</gene>
<comment type="similarity">
    <text evidence="1">Belongs to the LysR transcriptional regulatory family.</text>
</comment>
<dbReference type="PANTHER" id="PTHR30537:SF74">
    <property type="entry name" value="HTH-TYPE TRANSCRIPTIONAL REGULATOR TRPI"/>
    <property type="match status" value="1"/>
</dbReference>
<dbReference type="InterPro" id="IPR036390">
    <property type="entry name" value="WH_DNA-bd_sf"/>
</dbReference>
<dbReference type="STRING" id="1246637.MTBBW1_1620004"/>
<dbReference type="Pfam" id="PF00126">
    <property type="entry name" value="HTH_1"/>
    <property type="match status" value="1"/>
</dbReference>
<dbReference type="InterPro" id="IPR036388">
    <property type="entry name" value="WH-like_DNA-bd_sf"/>
</dbReference>
<dbReference type="GO" id="GO:0003700">
    <property type="term" value="F:DNA-binding transcription factor activity"/>
    <property type="evidence" value="ECO:0007669"/>
    <property type="project" value="InterPro"/>
</dbReference>
<dbReference type="AlphaFoldDB" id="A0A1W1H8X4"/>
<dbReference type="OrthoDB" id="3252676at2"/>
<dbReference type="GO" id="GO:0006351">
    <property type="term" value="P:DNA-templated transcription"/>
    <property type="evidence" value="ECO:0007669"/>
    <property type="project" value="TreeGrafter"/>
</dbReference>
<sequence length="300" mass="34768">MLDLYQLKTFFVFGKVFNFTQTANIMCITQPAVSHAINKLEASVDVKLIERNGRKFTLTKAGEELYRTCEKIFFHLEATEEFLKNIDQRSLQTVTIGTPVEFGVSVLIKQVKKFMDEHPEIHLNFNFSNTLKESFIKDEVDFIIDCKPQSFRNCEKISLFHEQYVTIASPEYVEMMKIEKTEDLNRINVLSMDLNCQWWENFLLSIPGNSIHFRKVTQITHIRGLINGALESLGVSFVPRYAVIEELKNGQLVDPFPEVKPKADTFCIYIKSEKLKIEKNRLMVAYLQTIKPSQFGEEVC</sequence>
<proteinExistence type="inferred from homology"/>
<dbReference type="Gene3D" id="1.10.10.10">
    <property type="entry name" value="Winged helix-like DNA-binding domain superfamily/Winged helix DNA-binding domain"/>
    <property type="match status" value="1"/>
</dbReference>
<evidence type="ECO:0000256" key="2">
    <source>
        <dbReference type="ARBA" id="ARBA00023015"/>
    </source>
</evidence>
<feature type="domain" description="HTH lysR-type" evidence="5">
    <location>
        <begin position="2"/>
        <end position="59"/>
    </location>
</feature>
<keyword evidence="3" id="KW-0238">DNA-binding</keyword>
<dbReference type="RefSeq" id="WP_080805379.1">
    <property type="nucleotide sequence ID" value="NZ_LT828550.1"/>
</dbReference>
<evidence type="ECO:0000256" key="4">
    <source>
        <dbReference type="ARBA" id="ARBA00023163"/>
    </source>
</evidence>
<dbReference type="Pfam" id="PF03466">
    <property type="entry name" value="LysR_substrate"/>
    <property type="match status" value="1"/>
</dbReference>
<reference evidence="6 7" key="1">
    <citation type="submission" date="2017-03" db="EMBL/GenBank/DDBJ databases">
        <authorList>
            <person name="Afonso C.L."/>
            <person name="Miller P.J."/>
            <person name="Scott M.A."/>
            <person name="Spackman E."/>
            <person name="Goraichik I."/>
            <person name="Dimitrov K.M."/>
            <person name="Suarez D.L."/>
            <person name="Swayne D.E."/>
        </authorList>
    </citation>
    <scope>NUCLEOTIDE SEQUENCE [LARGE SCALE GENOMIC DNA]</scope>
    <source>
        <strain evidence="6">PRJEB14757</strain>
    </source>
</reference>
<dbReference type="InterPro" id="IPR000847">
    <property type="entry name" value="LysR_HTH_N"/>
</dbReference>
<keyword evidence="2" id="KW-0805">Transcription regulation</keyword>
<evidence type="ECO:0000256" key="1">
    <source>
        <dbReference type="ARBA" id="ARBA00009437"/>
    </source>
</evidence>
<keyword evidence="4" id="KW-0804">Transcription</keyword>